<keyword evidence="2" id="KW-1185">Reference proteome</keyword>
<comment type="caution">
    <text evidence="1">The sequence shown here is derived from an EMBL/GenBank/DDBJ whole genome shotgun (WGS) entry which is preliminary data.</text>
</comment>
<accession>A0ABR3F1K7</accession>
<reference evidence="1 2" key="1">
    <citation type="submission" date="2024-02" db="EMBL/GenBank/DDBJ databases">
        <title>A draft genome for the cacao thread blight pathogen Marasmius crinis-equi.</title>
        <authorList>
            <person name="Cohen S.P."/>
            <person name="Baruah I.K."/>
            <person name="Amoako-Attah I."/>
            <person name="Bukari Y."/>
            <person name="Meinhardt L.W."/>
            <person name="Bailey B.A."/>
        </authorList>
    </citation>
    <scope>NUCLEOTIDE SEQUENCE [LARGE SCALE GENOMIC DNA]</scope>
    <source>
        <strain evidence="1 2">GH-76</strain>
    </source>
</reference>
<organism evidence="1 2">
    <name type="scientific">Marasmius crinis-equi</name>
    <dbReference type="NCBI Taxonomy" id="585013"/>
    <lineage>
        <taxon>Eukaryota</taxon>
        <taxon>Fungi</taxon>
        <taxon>Dikarya</taxon>
        <taxon>Basidiomycota</taxon>
        <taxon>Agaricomycotina</taxon>
        <taxon>Agaricomycetes</taxon>
        <taxon>Agaricomycetidae</taxon>
        <taxon>Agaricales</taxon>
        <taxon>Marasmiineae</taxon>
        <taxon>Marasmiaceae</taxon>
        <taxon>Marasmius</taxon>
    </lineage>
</organism>
<dbReference type="Proteomes" id="UP001465976">
    <property type="component" value="Unassembled WGS sequence"/>
</dbReference>
<dbReference type="EMBL" id="JBAHYK010001197">
    <property type="protein sequence ID" value="KAL0569078.1"/>
    <property type="molecule type" value="Genomic_DNA"/>
</dbReference>
<name>A0ABR3F1K7_9AGAR</name>
<evidence type="ECO:0000313" key="1">
    <source>
        <dbReference type="EMBL" id="KAL0569078.1"/>
    </source>
</evidence>
<gene>
    <name evidence="1" type="ORF">V5O48_012895</name>
</gene>
<protein>
    <submittedName>
        <fullName evidence="1">Uncharacterized protein</fullName>
    </submittedName>
</protein>
<dbReference type="InterPro" id="IPR032675">
    <property type="entry name" value="LRR_dom_sf"/>
</dbReference>
<evidence type="ECO:0000313" key="2">
    <source>
        <dbReference type="Proteomes" id="UP001465976"/>
    </source>
</evidence>
<proteinExistence type="predicted"/>
<dbReference type="Gene3D" id="3.80.10.10">
    <property type="entry name" value="Ribonuclease Inhibitor"/>
    <property type="match status" value="1"/>
</dbReference>
<sequence length="330" mass="38132">MLRAPTLRSLHYRHDTIDLPTQFHHLAYLRVSSSWSHHGLVDSQHAIEILLRCSHSLRFCALDMRVPREVQIQNGLTIELPHLEHLTIRFKGAGFADNMSLFLGSLLTPKLRELALYVLEPRVNSRQPFNEVSLSFLPLFLQRSQCDTTLRSLSLFIPVDGDIVISWLRVLPALTTLRLVSDVFPLGSTYAYDRGQSPDLESVYTVTRRFLEALTLTDEILCPDLKHIEFKDCDPRLVDAFLAFAETRERTLRKCYVDCWRPLPLPEEELSRKLRVLREGGMDIVWRSQPAPEFIGRVMQDGPRDGLEDIVGEEFLFPYLEDRSRLTTLY</sequence>